<feature type="compositionally biased region" description="Low complexity" evidence="7">
    <location>
        <begin position="395"/>
        <end position="407"/>
    </location>
</feature>
<comment type="subcellular location">
    <subcellularLocation>
        <location evidence="1 5">Cytoplasm</location>
    </subcellularLocation>
</comment>
<dbReference type="PANTHER" id="PTHR24179">
    <property type="entry name" value="PROTEIN PHOSPHATASE 1 REGULATORY SUBUNIT 12"/>
    <property type="match status" value="1"/>
</dbReference>
<feature type="repeat" description="ANK" evidence="6">
    <location>
        <begin position="57"/>
        <end position="89"/>
    </location>
</feature>
<reference evidence="9" key="1">
    <citation type="submission" date="2025-08" db="UniProtKB">
        <authorList>
            <consortium name="Ensembl"/>
        </authorList>
    </citation>
    <scope>IDENTIFICATION</scope>
</reference>
<gene>
    <name evidence="9" type="primary">PPP1R12B</name>
</gene>
<organism evidence="9 10">
    <name type="scientific">Zonotrichia albicollis</name>
    <name type="common">White-throated sparrow</name>
    <name type="synonym">Fringilla albicollis</name>
    <dbReference type="NCBI Taxonomy" id="44394"/>
    <lineage>
        <taxon>Eukaryota</taxon>
        <taxon>Metazoa</taxon>
        <taxon>Chordata</taxon>
        <taxon>Craniata</taxon>
        <taxon>Vertebrata</taxon>
        <taxon>Euteleostomi</taxon>
        <taxon>Archelosauria</taxon>
        <taxon>Archosauria</taxon>
        <taxon>Dinosauria</taxon>
        <taxon>Saurischia</taxon>
        <taxon>Theropoda</taxon>
        <taxon>Coelurosauria</taxon>
        <taxon>Aves</taxon>
        <taxon>Neognathae</taxon>
        <taxon>Neoaves</taxon>
        <taxon>Telluraves</taxon>
        <taxon>Australaves</taxon>
        <taxon>Passeriformes</taxon>
        <taxon>Passerellidae</taxon>
        <taxon>Zonotrichia</taxon>
    </lineage>
</organism>
<keyword evidence="3" id="KW-0677">Repeat</keyword>
<dbReference type="Pfam" id="PF15898">
    <property type="entry name" value="PRKG1_interact"/>
    <property type="match status" value="1"/>
</dbReference>
<feature type="region of interest" description="Disordered" evidence="7">
    <location>
        <begin position="887"/>
        <end position="914"/>
    </location>
</feature>
<dbReference type="Ensembl" id="ENSZALT00000024802.1">
    <property type="protein sequence ID" value="ENSZALP00000018769.1"/>
    <property type="gene ID" value="ENSZALG00000014992.1"/>
</dbReference>
<evidence type="ECO:0000259" key="8">
    <source>
        <dbReference type="Pfam" id="PF15898"/>
    </source>
</evidence>
<dbReference type="GO" id="GO:0004857">
    <property type="term" value="F:enzyme inhibitor activity"/>
    <property type="evidence" value="ECO:0007669"/>
    <property type="project" value="TreeGrafter"/>
</dbReference>
<dbReference type="InterPro" id="IPR036770">
    <property type="entry name" value="Ankyrin_rpt-contain_sf"/>
</dbReference>
<feature type="compositionally biased region" description="Basic and acidic residues" evidence="7">
    <location>
        <begin position="792"/>
        <end position="804"/>
    </location>
</feature>
<dbReference type="GO" id="GO:0030018">
    <property type="term" value="C:Z disc"/>
    <property type="evidence" value="ECO:0007669"/>
    <property type="project" value="TreeGrafter"/>
</dbReference>
<dbReference type="InterPro" id="IPR002110">
    <property type="entry name" value="Ankyrin_rpt"/>
</dbReference>
<reference evidence="9" key="2">
    <citation type="submission" date="2025-09" db="UniProtKB">
        <authorList>
            <consortium name="Ensembl"/>
        </authorList>
    </citation>
    <scope>IDENTIFICATION</scope>
</reference>
<dbReference type="Gene3D" id="6.10.140.390">
    <property type="match status" value="1"/>
</dbReference>
<feature type="compositionally biased region" description="Basic and acidic residues" evidence="7">
    <location>
        <begin position="741"/>
        <end position="763"/>
    </location>
</feature>
<evidence type="ECO:0000256" key="3">
    <source>
        <dbReference type="ARBA" id="ARBA00022737"/>
    </source>
</evidence>
<evidence type="ECO:0000256" key="6">
    <source>
        <dbReference type="PROSITE-ProRule" id="PRU00023"/>
    </source>
</evidence>
<proteinExistence type="predicted"/>
<evidence type="ECO:0000256" key="2">
    <source>
        <dbReference type="ARBA" id="ARBA00022490"/>
    </source>
</evidence>
<evidence type="ECO:0000256" key="5">
    <source>
        <dbReference type="PIRNR" id="PIRNR038141"/>
    </source>
</evidence>
<dbReference type="Proteomes" id="UP000694413">
    <property type="component" value="Unassembled WGS sequence"/>
</dbReference>
<feature type="region of interest" description="Disordered" evidence="7">
    <location>
        <begin position="277"/>
        <end position="475"/>
    </location>
</feature>
<feature type="compositionally biased region" description="Basic and acidic residues" evidence="7">
    <location>
        <begin position="459"/>
        <end position="468"/>
    </location>
</feature>
<feature type="compositionally biased region" description="Acidic residues" evidence="7">
    <location>
        <begin position="782"/>
        <end position="791"/>
    </location>
</feature>
<feature type="repeat" description="ANK" evidence="6">
    <location>
        <begin position="150"/>
        <end position="182"/>
    </location>
</feature>
<evidence type="ECO:0000256" key="7">
    <source>
        <dbReference type="SAM" id="MobiDB-lite"/>
    </source>
</evidence>
<accession>A0A8D2N7F9</accession>
<feature type="region of interest" description="Disordered" evidence="7">
    <location>
        <begin position="741"/>
        <end position="850"/>
    </location>
</feature>
<sequence>MFDLTPTQFFFSVSFPFNSSAPWTSPPILPQACIDENLDMVKFLVENGANVNQQDNEGWTPLHAVASCGYLNIAEYLISHGANVAAVNSEGEVPSDIAEEAAMKDLLLEQVKKQGVDLELCRKEEEQQMLQDARQWLNSGRIEDVKQPRTGATALHVAAAKGYSEVMRLLIQAGFNLNVQDNDGWTPLHAAAHWGVKEACSILAEALCDMDIRNKLGQTPFDVADEGLVEHLEMLQKKQTVLRSEKETRNKLIEADMNGKPQNRLFTNKEKILYEEDTLKSMETEEENKDSSSSSSEEEEAEDEVSESDAEKESERKEEPFANYSSRESRPSIPEPAPEPNSFTASARRFSWLSKSDEQKDESPSSWRLGLRKTGSHNMLSEVSATREAQRDKTSSIYRSSSSPRISALLDNKEKDRDNKSYLATIVPRRLSSTSDTEEKENRESAVNLVRSGSYTRQPWRDEPKGNEAPHSGAPTTYVSTYLKSASFGRSSDLSSPYISASPSLATSPTAIGSSTSLGTPWHPVSCCPTSLGVNTPAPALHSTRAPFRQQSDSAVEKNTEGSSGSTPLGVITNHAVLGAANGAANAGAACPGKDLSAEEARERRRSYLTPVRDEEAESLRKARSRQARQTRRSTQGVTLTDLQEAERTFSRSRAERQAQEPQGDTAEDSGDRAARWARSADDETVYRRLRGPAQPDKPTTPVSPSTAAPLLYTSSYLTRTNKYLGLDSVNPADFRAAGTEMEKNECEDQDSDDRSLNKQSIRERRRPKERRRGTGIIFSTQDDEDEVDGNEEVKETRHERLSRLEAATNPSTSDSSYGERSSGRSSAYSRRENRLAALSSRAEEESNRDYKKLYESALSENQKLKSKLQEAQLELADIKAKLEKAAQQKQEKTSDRSSMLEMEKREKRALERKLSEMEEEMKILTELKSDNQRLKDENGALIRVISKLSK</sequence>
<feature type="compositionally biased region" description="Basic and acidic residues" evidence="7">
    <location>
        <begin position="612"/>
        <end position="621"/>
    </location>
</feature>
<feature type="region of interest" description="Disordered" evidence="7">
    <location>
        <begin position="538"/>
        <end position="569"/>
    </location>
</feature>
<dbReference type="GO" id="GO:0019208">
    <property type="term" value="F:phosphatase regulator activity"/>
    <property type="evidence" value="ECO:0007669"/>
    <property type="project" value="UniProtKB-UniRule"/>
</dbReference>
<feature type="compositionally biased region" description="Basic and acidic residues" evidence="7">
    <location>
        <begin position="887"/>
        <end position="896"/>
    </location>
</feature>
<evidence type="ECO:0000256" key="1">
    <source>
        <dbReference type="ARBA" id="ARBA00004496"/>
    </source>
</evidence>
<evidence type="ECO:0000313" key="10">
    <source>
        <dbReference type="Proteomes" id="UP000694413"/>
    </source>
</evidence>
<protein>
    <recommendedName>
        <fullName evidence="5">Protein phosphatase 1 regulatory subunit</fullName>
    </recommendedName>
</protein>
<dbReference type="PROSITE" id="PS50088">
    <property type="entry name" value="ANK_REPEAT"/>
    <property type="match status" value="4"/>
</dbReference>
<dbReference type="Gene3D" id="6.10.250.1820">
    <property type="match status" value="1"/>
</dbReference>
<dbReference type="GO" id="GO:0019901">
    <property type="term" value="F:protein kinase binding"/>
    <property type="evidence" value="ECO:0007669"/>
    <property type="project" value="InterPro"/>
</dbReference>
<dbReference type="Pfam" id="PF13637">
    <property type="entry name" value="Ank_4"/>
    <property type="match status" value="1"/>
</dbReference>
<dbReference type="GO" id="GO:0007165">
    <property type="term" value="P:signal transduction"/>
    <property type="evidence" value="ECO:0007669"/>
    <property type="project" value="InterPro"/>
</dbReference>
<feature type="compositionally biased region" description="Basic residues" evidence="7">
    <location>
        <begin position="764"/>
        <end position="774"/>
    </location>
</feature>
<comment type="subunit">
    <text evidence="5">PP1 comprises a catalytic subunit, and one or several targeting or regulatory subunits.</text>
</comment>
<dbReference type="PROSITE" id="PS50297">
    <property type="entry name" value="ANK_REP_REGION"/>
    <property type="match status" value="2"/>
</dbReference>
<dbReference type="PANTHER" id="PTHR24179:SF18">
    <property type="entry name" value="PROTEIN PHOSPHATASE 1 REGULATORY SUBUNIT 12B"/>
    <property type="match status" value="1"/>
</dbReference>
<dbReference type="SMART" id="SM00248">
    <property type="entry name" value="ANK"/>
    <property type="match status" value="4"/>
</dbReference>
<dbReference type="PIRSF" id="PIRSF038141">
    <property type="entry name" value="PP1_12ABC_vert"/>
    <property type="match status" value="1"/>
</dbReference>
<feature type="compositionally biased region" description="Basic residues" evidence="7">
    <location>
        <begin position="622"/>
        <end position="632"/>
    </location>
</feature>
<dbReference type="InterPro" id="IPR017401">
    <property type="entry name" value="MYPT1/MYPT2/Mbs85"/>
</dbReference>
<dbReference type="Gene3D" id="1.25.40.20">
    <property type="entry name" value="Ankyrin repeat-containing domain"/>
    <property type="match status" value="2"/>
</dbReference>
<evidence type="ECO:0000256" key="4">
    <source>
        <dbReference type="ARBA" id="ARBA00023043"/>
    </source>
</evidence>
<keyword evidence="10" id="KW-1185">Reference proteome</keyword>
<keyword evidence="2 5" id="KW-0963">Cytoplasm</keyword>
<dbReference type="FunFam" id="1.25.40.20:FF:000898">
    <property type="entry name" value="Protein phosphatase 1 regulatory subunit 12A"/>
    <property type="match status" value="1"/>
</dbReference>
<feature type="compositionally biased region" description="Basic and acidic residues" evidence="7">
    <location>
        <begin position="411"/>
        <end position="420"/>
    </location>
</feature>
<dbReference type="GO" id="GO:0031672">
    <property type="term" value="C:A band"/>
    <property type="evidence" value="ECO:0007669"/>
    <property type="project" value="TreeGrafter"/>
</dbReference>
<feature type="compositionally biased region" description="Basic and acidic residues" evidence="7">
    <location>
        <begin position="645"/>
        <end position="659"/>
    </location>
</feature>
<feature type="compositionally biased region" description="Basic and acidic residues" evidence="7">
    <location>
        <begin position="902"/>
        <end position="914"/>
    </location>
</feature>
<feature type="repeat" description="ANK" evidence="6">
    <location>
        <begin position="24"/>
        <end position="56"/>
    </location>
</feature>
<keyword evidence="4 6" id="KW-0040">ANK repeat</keyword>
<dbReference type="AlphaFoldDB" id="A0A8D2N7F9"/>
<feature type="compositionally biased region" description="Basic and acidic residues" evidence="7">
    <location>
        <begin position="309"/>
        <end position="320"/>
    </location>
</feature>
<feature type="compositionally biased region" description="Acidic residues" evidence="7">
    <location>
        <begin position="296"/>
        <end position="308"/>
    </location>
</feature>
<dbReference type="InterPro" id="IPR031775">
    <property type="entry name" value="PRKG1_interact"/>
</dbReference>
<feature type="repeat" description="ANK" evidence="6">
    <location>
        <begin position="183"/>
        <end position="215"/>
    </location>
</feature>
<feature type="compositionally biased region" description="Basic and acidic residues" evidence="7">
    <location>
        <begin position="670"/>
        <end position="687"/>
    </location>
</feature>
<evidence type="ECO:0000313" key="9">
    <source>
        <dbReference type="Ensembl" id="ENSZALP00000018769.1"/>
    </source>
</evidence>
<dbReference type="SUPFAM" id="SSF48403">
    <property type="entry name" value="Ankyrin repeat"/>
    <property type="match status" value="1"/>
</dbReference>
<dbReference type="Pfam" id="PF12796">
    <property type="entry name" value="Ank_2"/>
    <property type="match status" value="1"/>
</dbReference>
<feature type="compositionally biased region" description="Low complexity" evidence="7">
    <location>
        <begin position="812"/>
        <end position="829"/>
    </location>
</feature>
<dbReference type="CDD" id="cd21944">
    <property type="entry name" value="IPD_MYPT1"/>
    <property type="match status" value="1"/>
</dbReference>
<dbReference type="InterPro" id="IPR051226">
    <property type="entry name" value="PP1_Regulatory_Subunit"/>
</dbReference>
<name>A0A8D2N7F9_ZONAL</name>
<feature type="region of interest" description="Disordered" evidence="7">
    <location>
        <begin position="597"/>
        <end position="708"/>
    </location>
</feature>
<feature type="domain" description="cGMP-dependent protein kinase interacting" evidence="8">
    <location>
        <begin position="850"/>
        <end position="951"/>
    </location>
</feature>
<dbReference type="FunFam" id="1.25.40.20:FF:000004">
    <property type="entry name" value="Phosphatase 1 regulatory subunit 12A"/>
    <property type="match status" value="1"/>
</dbReference>